<feature type="transmembrane region" description="Helical" evidence="6">
    <location>
        <begin position="326"/>
        <end position="347"/>
    </location>
</feature>
<dbReference type="PANTHER" id="PTHR30250:SF31">
    <property type="entry name" value="INNER MEMBRANE PROTEIN YGHQ"/>
    <property type="match status" value="1"/>
</dbReference>
<feature type="transmembrane region" description="Helical" evidence="6">
    <location>
        <begin position="394"/>
        <end position="410"/>
    </location>
</feature>
<feature type="transmembrane region" description="Helical" evidence="6">
    <location>
        <begin position="296"/>
        <end position="314"/>
    </location>
</feature>
<evidence type="ECO:0000313" key="8">
    <source>
        <dbReference type="Proteomes" id="UP000274661"/>
    </source>
</evidence>
<keyword evidence="5 6" id="KW-0472">Membrane</keyword>
<dbReference type="InterPro" id="IPR002797">
    <property type="entry name" value="Polysacc_synth"/>
</dbReference>
<evidence type="ECO:0000256" key="2">
    <source>
        <dbReference type="ARBA" id="ARBA00022475"/>
    </source>
</evidence>
<gene>
    <name evidence="7" type="ORF">HMF7854_13440</name>
</gene>
<protein>
    <submittedName>
        <fullName evidence="7">Lipopolysaccharide biosynthesis protein</fullName>
    </submittedName>
</protein>
<dbReference type="Pfam" id="PF01943">
    <property type="entry name" value="Polysacc_synt"/>
    <property type="match status" value="1"/>
</dbReference>
<comment type="subcellular location">
    <subcellularLocation>
        <location evidence="1">Cell membrane</location>
        <topology evidence="1">Multi-pass membrane protein</topology>
    </subcellularLocation>
</comment>
<evidence type="ECO:0000256" key="6">
    <source>
        <dbReference type="SAM" id="Phobius"/>
    </source>
</evidence>
<dbReference type="EMBL" id="RWJF01000001">
    <property type="protein sequence ID" value="RST32282.1"/>
    <property type="molecule type" value="Genomic_DNA"/>
</dbReference>
<evidence type="ECO:0000256" key="1">
    <source>
        <dbReference type="ARBA" id="ARBA00004651"/>
    </source>
</evidence>
<evidence type="ECO:0000256" key="5">
    <source>
        <dbReference type="ARBA" id="ARBA00023136"/>
    </source>
</evidence>
<evidence type="ECO:0000313" key="7">
    <source>
        <dbReference type="EMBL" id="RST32282.1"/>
    </source>
</evidence>
<feature type="transmembrane region" description="Helical" evidence="6">
    <location>
        <begin position="169"/>
        <end position="191"/>
    </location>
</feature>
<organism evidence="7 8">
    <name type="scientific">Sphingomonas ginkgonis</name>
    <dbReference type="NCBI Taxonomy" id="2315330"/>
    <lineage>
        <taxon>Bacteria</taxon>
        <taxon>Pseudomonadati</taxon>
        <taxon>Pseudomonadota</taxon>
        <taxon>Alphaproteobacteria</taxon>
        <taxon>Sphingomonadales</taxon>
        <taxon>Sphingomonadaceae</taxon>
        <taxon>Sphingomonas</taxon>
    </lineage>
</organism>
<feature type="transmembrane region" description="Helical" evidence="6">
    <location>
        <begin position="368"/>
        <end position="388"/>
    </location>
</feature>
<proteinExistence type="predicted"/>
<keyword evidence="3 6" id="KW-0812">Transmembrane</keyword>
<sequence length="416" mass="43263">MLGGKAGAGVISLVYLFLCTRFLGPRDYGVLILVHTYVTTVCGIVEFPSWQAIVRYGAEAQEGGQGERLARLLRFGARLELGGGVAALLTAVLLAPLVGPHLGWTSAVVGYAQLNSLAMLGSIRSTPAGYLQLRQRFDLLGWHNLVQPLIRLAGVLLVIAAGGGLRAFLLVWLAAGVAEFLVLWGMGLWVARAHLGPLLRLAGPIPAGAENPGLWRFLTASNIDVTLSELGPRAAPLMVGWILGPAAAGLFSVAQRGTVILAQPTQILGNTAYSELARLVAAGGGGAPLRRTLTRVIGWALAAVLPIVLLVAAFPTPIVRLIAGPAYLAAGEVMVLLVLARAIAVAGPPSSAALNALGRPALSMNVNLFISLVMLPVLPLLLLTAGFAGAGLQALLQSALATSLLLVMVWRTSSRL</sequence>
<dbReference type="PANTHER" id="PTHR30250">
    <property type="entry name" value="PST FAMILY PREDICTED COLANIC ACID TRANSPORTER"/>
    <property type="match status" value="1"/>
</dbReference>
<dbReference type="GO" id="GO:0005886">
    <property type="term" value="C:plasma membrane"/>
    <property type="evidence" value="ECO:0007669"/>
    <property type="project" value="UniProtKB-SubCell"/>
</dbReference>
<comment type="caution">
    <text evidence="7">The sequence shown here is derived from an EMBL/GenBank/DDBJ whole genome shotgun (WGS) entry which is preliminary data.</text>
</comment>
<dbReference type="Proteomes" id="UP000274661">
    <property type="component" value="Unassembled WGS sequence"/>
</dbReference>
<feature type="transmembrane region" description="Helical" evidence="6">
    <location>
        <begin position="79"/>
        <end position="98"/>
    </location>
</feature>
<dbReference type="OrthoDB" id="7183296at2"/>
<dbReference type="AlphaFoldDB" id="A0A429VEK4"/>
<dbReference type="InterPro" id="IPR050833">
    <property type="entry name" value="Poly_Biosynth_Transport"/>
</dbReference>
<accession>A0A429VEK4</accession>
<reference evidence="7 8" key="1">
    <citation type="submission" date="2018-12" db="EMBL/GenBank/DDBJ databases">
        <title>Sphingomonas sp. HMF7854 Genome sequencing and assembly.</title>
        <authorList>
            <person name="Cha I."/>
            <person name="Kang H."/>
            <person name="Kim H."/>
            <person name="Kang J."/>
            <person name="Joh K."/>
        </authorList>
    </citation>
    <scope>NUCLEOTIDE SEQUENCE [LARGE SCALE GENOMIC DNA]</scope>
    <source>
        <strain evidence="7 8">HMF7854</strain>
    </source>
</reference>
<feature type="transmembrane region" description="Helical" evidence="6">
    <location>
        <begin position="6"/>
        <end position="24"/>
    </location>
</feature>
<keyword evidence="2" id="KW-1003">Cell membrane</keyword>
<feature type="transmembrane region" description="Helical" evidence="6">
    <location>
        <begin position="144"/>
        <end position="163"/>
    </location>
</feature>
<name>A0A429VEK4_9SPHN</name>
<evidence type="ECO:0000256" key="3">
    <source>
        <dbReference type="ARBA" id="ARBA00022692"/>
    </source>
</evidence>
<keyword evidence="8" id="KW-1185">Reference proteome</keyword>
<evidence type="ECO:0000256" key="4">
    <source>
        <dbReference type="ARBA" id="ARBA00022989"/>
    </source>
</evidence>
<keyword evidence="4 6" id="KW-1133">Transmembrane helix</keyword>